<dbReference type="RefSeq" id="WP_148581324.1">
    <property type="nucleotide sequence ID" value="NZ_SDKK01000032.1"/>
</dbReference>
<dbReference type="OrthoDB" id="8263000at2"/>
<reference evidence="1 2" key="1">
    <citation type="submission" date="2019-01" db="EMBL/GenBank/DDBJ databases">
        <title>Zoogloea oleivorans genome sequencing and assembly.</title>
        <authorList>
            <person name="Tancsics A."/>
            <person name="Farkas M."/>
            <person name="Kriszt B."/>
            <person name="Maroti G."/>
            <person name="Horvath B."/>
        </authorList>
    </citation>
    <scope>NUCLEOTIDE SEQUENCE [LARGE SCALE GENOMIC DNA]</scope>
    <source>
        <strain evidence="1 2">Buc</strain>
    </source>
</reference>
<keyword evidence="2" id="KW-1185">Reference proteome</keyword>
<name>A0A6C2CFU7_9RHOO</name>
<dbReference type="EMBL" id="SDKK01000032">
    <property type="protein sequence ID" value="TYC52419.1"/>
    <property type="molecule type" value="Genomic_DNA"/>
</dbReference>
<dbReference type="AlphaFoldDB" id="A0A6C2CFU7"/>
<dbReference type="Proteomes" id="UP000389128">
    <property type="component" value="Unassembled WGS sequence"/>
</dbReference>
<protein>
    <submittedName>
        <fullName evidence="1">Diguanylate cyclase</fullName>
    </submittedName>
</protein>
<evidence type="ECO:0000313" key="1">
    <source>
        <dbReference type="EMBL" id="TYC52419.1"/>
    </source>
</evidence>
<accession>A0A6C2CFU7</accession>
<dbReference type="SUPFAM" id="SSF160113">
    <property type="entry name" value="YegP-like"/>
    <property type="match status" value="1"/>
</dbReference>
<proteinExistence type="predicted"/>
<gene>
    <name evidence="1" type="ORF">ETQ85_22635</name>
</gene>
<dbReference type="Gene3D" id="2.30.29.80">
    <property type="match status" value="1"/>
</dbReference>
<dbReference type="InterPro" id="IPR036913">
    <property type="entry name" value="YegP-like_sf"/>
</dbReference>
<organism evidence="1 2">
    <name type="scientific">Zoogloea oleivorans</name>
    <dbReference type="NCBI Taxonomy" id="1552750"/>
    <lineage>
        <taxon>Bacteria</taxon>
        <taxon>Pseudomonadati</taxon>
        <taxon>Pseudomonadota</taxon>
        <taxon>Betaproteobacteria</taxon>
        <taxon>Rhodocyclales</taxon>
        <taxon>Zoogloeaceae</taxon>
        <taxon>Zoogloea</taxon>
    </lineage>
</organism>
<comment type="caution">
    <text evidence="1">The sequence shown here is derived from an EMBL/GenBank/DDBJ whole genome shotgun (WGS) entry which is preliminary data.</text>
</comment>
<evidence type="ECO:0000313" key="2">
    <source>
        <dbReference type="Proteomes" id="UP000389128"/>
    </source>
</evidence>
<sequence>MAANPLTAATLPRAPEPAGRNAEALYREGLEHLRRLAGHTWTDHNIHDPGITTLELVTWALAELGYRADLPLADLLTPPQGAPLTLADQFHRARQVLPVRPLTTLDWRKLLIDLPGVKNAWITPTEAPPLYADQLRRTLLRSPPAHPHYREVRLHGLYGVTIDFMDALNTQAEQAPVLRAVRATLENHRNLCEDFVSIAPVPTQRFALCAELDLDASADVTEVAARLLFAAADTIAPTVPAYSLAQMLARPLPDGRPRSIDDIFDGPPLVHGFIDEADLAASELPDELRLSDLIGVLMDVPGVHAITDLVLNPLDDAGFAVSVPNRWRIPVKAGHLPRLAITSDGETPAGRLVFRKRGLPVAGWNIAQMPPAVRARLEALQEEARRTVETPREEDLPVPDGRWRDLAAYRSVQLDFPPLYGLGAAGLAGNPDALRQAQVLQLKAYLTLFDQQIANDLAQLAQARSLLSIHPDELAAIAERFNGLPEHAHTLASQRVDSIVGHDKIYAAGLTDTGLAGLAESPLEAIARQHGLLDHLLARLDEDFSEYAAVMASAFGHSDGEVIAHKCAFLAEAAELGANRAGAYRQYDSEEQWNTDNVSGLEKRLARLLGIADFSRRNLGAVSYDTYAEIDITPGDEFRFRVLRADDNKILLSSTVNFTSREDARARMIEAIARGQQVDEQHYRVIEGRDGHFYFRIIDDAGHILARRVEGFATEEAARDAIANLAAYLRDHYSGEGLYVFENLLLRPETADDPLLPICIDSDCSDCADADPYSWRLQIVLPAYAGRFQQMDFRHFVEHTLRSEVPAHLLPKICWVNADDMARFERAYRDWLNLHASLTRPSPADRQARLQALVDALTTMKNQYPQRTLFDCFAESPKPPFVLGSTALGSAPDHFDNQETDHG</sequence>